<dbReference type="PROSITE" id="PS51918">
    <property type="entry name" value="RADICAL_SAM"/>
    <property type="match status" value="1"/>
</dbReference>
<sequence length="611" mass="70761">MKEYRLTDWLPTTKKEVELRGWDELDVILFSGDAYVDHPSFGAAVIGRILEAEGLRVAIVPQPNWRDDLRDFKKLGRPRLFFGVSAGCMDSMVNRYTANKRLRSDDAYTPDARPDMRPEYPSIVYTQILKRLFPDVPVILGGIEASMRRLTHYDYWQDRLRPSILLDSGADLIIYGMGEKPVMELARRITPYTPSSALLSLASDVPQVAYLADDVPVSEEDVLLHSHEECLQDKRKQAANFRHIEEESNKYEARRILQRVAKRTVVVNPPYPPLTEAELDHSFDLPYTRLPHPKYKGKRIPAYDMIKFSVNIHRGCFGGCAFCTISAHQGKFIVSRSKESILREVKAIMELPDFKGYLSDLGGPSANMYRMKGRDEKLCRKCKRPSCLHPAVCPNLNADHRPLLDIYRTVDALPGIKKSFIGSGVRYDLLLHTYKEPELNEAARDYTRQLITRHVSGRLKVAPEHTSDRVLRIMRKPSFQLFETFKKLFDRINQEAGLRQQLIPYFISSHPGCREEDMAELAVITKRLDFHLEQVQDFTPTPMTVSTEIWYTGYHPYTMEPVFCARSKQEKLAQRLFFFWYKPEERRAILNELRRIGRQDLIDQLYGKPRR</sequence>
<dbReference type="InterPro" id="IPR007197">
    <property type="entry name" value="rSAM"/>
</dbReference>
<evidence type="ECO:0000256" key="3">
    <source>
        <dbReference type="ARBA" id="ARBA00022723"/>
    </source>
</evidence>
<dbReference type="PANTHER" id="PTHR32331">
    <property type="entry name" value="UPF0313 PROTEIN YGIQ"/>
    <property type="match status" value="1"/>
</dbReference>
<keyword evidence="5 6" id="KW-0411">Iron-sulfur</keyword>
<dbReference type="Pfam" id="PF11842">
    <property type="entry name" value="DUF3362"/>
    <property type="match status" value="1"/>
</dbReference>
<feature type="binding site" evidence="6">
    <location>
        <position position="316"/>
    </location>
    <ligand>
        <name>[4Fe-4S] cluster</name>
        <dbReference type="ChEBI" id="CHEBI:49883"/>
        <note>4Fe-4S-S-AdoMet</note>
    </ligand>
</feature>
<evidence type="ECO:0000256" key="2">
    <source>
        <dbReference type="ARBA" id="ARBA00022691"/>
    </source>
</evidence>
<dbReference type="GO" id="GO:0051539">
    <property type="term" value="F:4 iron, 4 sulfur cluster binding"/>
    <property type="evidence" value="ECO:0007669"/>
    <property type="project" value="UniProtKB-KW"/>
</dbReference>
<dbReference type="HAMAP" id="MF_01251">
    <property type="entry name" value="UPF0313"/>
    <property type="match status" value="1"/>
</dbReference>
<dbReference type="SFLD" id="SFLDS00029">
    <property type="entry name" value="Radical_SAM"/>
    <property type="match status" value="1"/>
</dbReference>
<dbReference type="EMBL" id="JAHLFO010000016">
    <property type="protein sequence ID" value="MBU3813210.1"/>
    <property type="molecule type" value="Genomic_DNA"/>
</dbReference>
<dbReference type="SMART" id="SM00729">
    <property type="entry name" value="Elp3"/>
    <property type="match status" value="1"/>
</dbReference>
<keyword evidence="3 6" id="KW-0479">Metal-binding</keyword>
<keyword evidence="2 6" id="KW-0949">S-adenosyl-L-methionine</keyword>
<feature type="binding site" evidence="6">
    <location>
        <position position="320"/>
    </location>
    <ligand>
        <name>[4Fe-4S] cluster</name>
        <dbReference type="ChEBI" id="CHEBI:49883"/>
        <note>4Fe-4S-S-AdoMet</note>
    </ligand>
</feature>
<comment type="cofactor">
    <cofactor evidence="6">
        <name>[4Fe-4S] cluster</name>
        <dbReference type="ChEBI" id="CHEBI:49883"/>
    </cofactor>
    <text evidence="6">Binds 1 [4Fe-4S] cluster. The cluster is coordinated with 3 cysteines and an exchangeable S-adenosyl-L-methionine.</text>
</comment>
<dbReference type="InterPro" id="IPR023404">
    <property type="entry name" value="rSAM_horseshoe"/>
</dbReference>
<evidence type="ECO:0000256" key="1">
    <source>
        <dbReference type="ARBA" id="ARBA00022485"/>
    </source>
</evidence>
<dbReference type="SFLD" id="SFLDG01069">
    <property type="entry name" value="UPF0313"/>
    <property type="match status" value="1"/>
</dbReference>
<name>A0A9E2NMQ8_9BACE</name>
<evidence type="ECO:0000259" key="7">
    <source>
        <dbReference type="PROSITE" id="PS51918"/>
    </source>
</evidence>
<dbReference type="PROSITE" id="PS01278">
    <property type="entry name" value="MTTASE_RADICAL"/>
    <property type="match status" value="1"/>
</dbReference>
<dbReference type="Gene3D" id="3.80.30.20">
    <property type="entry name" value="tm_1862 like domain"/>
    <property type="match status" value="1"/>
</dbReference>
<feature type="domain" description="Radical SAM core" evidence="7">
    <location>
        <begin position="302"/>
        <end position="582"/>
    </location>
</feature>
<evidence type="ECO:0000256" key="5">
    <source>
        <dbReference type="ARBA" id="ARBA00023014"/>
    </source>
</evidence>
<evidence type="ECO:0000313" key="9">
    <source>
        <dbReference type="Proteomes" id="UP000824236"/>
    </source>
</evidence>
<dbReference type="InterPro" id="IPR013704">
    <property type="entry name" value="UPF0313_N"/>
</dbReference>
<dbReference type="InterPro" id="IPR006638">
    <property type="entry name" value="Elp3/MiaA/NifB-like_rSAM"/>
</dbReference>
<protein>
    <submittedName>
        <fullName evidence="8">YgiQ family radical SAM protein</fullName>
    </submittedName>
</protein>
<gene>
    <name evidence="8" type="ORF">H9791_01695</name>
</gene>
<dbReference type="PANTHER" id="PTHR32331:SF0">
    <property type="entry name" value="UPF0313 PROTEIN YGIQ"/>
    <property type="match status" value="1"/>
</dbReference>
<evidence type="ECO:0000313" key="8">
    <source>
        <dbReference type="EMBL" id="MBU3813210.1"/>
    </source>
</evidence>
<keyword evidence="1 6" id="KW-0004">4Fe-4S</keyword>
<dbReference type="InterPro" id="IPR022946">
    <property type="entry name" value="UPF0313"/>
</dbReference>
<dbReference type="Pfam" id="PF08497">
    <property type="entry name" value="Radical_SAM_N"/>
    <property type="match status" value="1"/>
</dbReference>
<dbReference type="NCBIfam" id="TIGR03904">
    <property type="entry name" value="SAM_YgiQ"/>
    <property type="match status" value="1"/>
</dbReference>
<dbReference type="InterPro" id="IPR058240">
    <property type="entry name" value="rSAM_sf"/>
</dbReference>
<keyword evidence="4 6" id="KW-0408">Iron</keyword>
<dbReference type="Proteomes" id="UP000824236">
    <property type="component" value="Unassembled WGS sequence"/>
</dbReference>
<comment type="caution">
    <text evidence="8">The sequence shown here is derived from an EMBL/GenBank/DDBJ whole genome shotgun (WGS) entry which is preliminary data.</text>
</comment>
<accession>A0A9E2NMQ8</accession>
<dbReference type="GO" id="GO:0003824">
    <property type="term" value="F:catalytic activity"/>
    <property type="evidence" value="ECO:0007669"/>
    <property type="project" value="InterPro"/>
</dbReference>
<reference evidence="8" key="2">
    <citation type="submission" date="2021-04" db="EMBL/GenBank/DDBJ databases">
        <authorList>
            <person name="Gilroy R."/>
        </authorList>
    </citation>
    <scope>NUCLEOTIDE SEQUENCE</scope>
    <source>
        <strain evidence="8">B3-3758</strain>
    </source>
</reference>
<proteinExistence type="inferred from homology"/>
<reference evidence="8" key="1">
    <citation type="journal article" date="2021" name="PeerJ">
        <title>Extensive microbial diversity within the chicken gut microbiome revealed by metagenomics and culture.</title>
        <authorList>
            <person name="Gilroy R."/>
            <person name="Ravi A."/>
            <person name="Getino M."/>
            <person name="Pursley I."/>
            <person name="Horton D.L."/>
            <person name="Alikhan N.F."/>
            <person name="Baker D."/>
            <person name="Gharbi K."/>
            <person name="Hall N."/>
            <person name="Watson M."/>
            <person name="Adriaenssens E.M."/>
            <person name="Foster-Nyarko E."/>
            <person name="Jarju S."/>
            <person name="Secka A."/>
            <person name="Antonio M."/>
            <person name="Oren A."/>
            <person name="Chaudhuri R.R."/>
            <person name="La Ragione R."/>
            <person name="Hildebrand F."/>
            <person name="Pallen M.J."/>
        </authorList>
    </citation>
    <scope>NUCLEOTIDE SEQUENCE</scope>
    <source>
        <strain evidence="8">B3-3758</strain>
    </source>
</reference>
<evidence type="ECO:0000256" key="4">
    <source>
        <dbReference type="ARBA" id="ARBA00023004"/>
    </source>
</evidence>
<dbReference type="SUPFAM" id="SSF102114">
    <property type="entry name" value="Radical SAM enzymes"/>
    <property type="match status" value="1"/>
</dbReference>
<feature type="binding site" evidence="6">
    <location>
        <position position="323"/>
    </location>
    <ligand>
        <name>[4Fe-4S] cluster</name>
        <dbReference type="ChEBI" id="CHEBI:49883"/>
        <note>4Fe-4S-S-AdoMet</note>
    </ligand>
</feature>
<dbReference type="InterPro" id="IPR024560">
    <property type="entry name" value="UPF0313_C"/>
</dbReference>
<evidence type="ECO:0000256" key="6">
    <source>
        <dbReference type="HAMAP-Rule" id="MF_01251"/>
    </source>
</evidence>
<dbReference type="SFLD" id="SFLDG01082">
    <property type="entry name" value="B12-binding_domain_containing"/>
    <property type="match status" value="1"/>
</dbReference>
<organism evidence="8 9">
    <name type="scientific">Candidatus Bacteroides intestinipullorum</name>
    <dbReference type="NCBI Taxonomy" id="2838471"/>
    <lineage>
        <taxon>Bacteria</taxon>
        <taxon>Pseudomonadati</taxon>
        <taxon>Bacteroidota</taxon>
        <taxon>Bacteroidia</taxon>
        <taxon>Bacteroidales</taxon>
        <taxon>Bacteroidaceae</taxon>
        <taxon>Bacteroides</taxon>
    </lineage>
</organism>
<dbReference type="AlphaFoldDB" id="A0A9E2NMQ8"/>
<comment type="similarity">
    <text evidence="6">Belongs to the UPF0313 family.</text>
</comment>
<dbReference type="GO" id="GO:0005506">
    <property type="term" value="F:iron ion binding"/>
    <property type="evidence" value="ECO:0007669"/>
    <property type="project" value="UniProtKB-UniRule"/>
</dbReference>
<dbReference type="InterPro" id="IPR020612">
    <property type="entry name" value="Methylthiotransferase_CS"/>
</dbReference>